<dbReference type="Proteomes" id="UP000823775">
    <property type="component" value="Unassembled WGS sequence"/>
</dbReference>
<sequence length="138" mass="15400">MEESDNEDILALVAISNSDEEEEELQVDVEGIGLIPDSPDEAHQEDSVEEPSPRLTVMKTPESRETEEEPRVLETGETSEQTRDLAFAEHSEGRSSYEPGRSCSLGSQEIQASNWKHKKSHPFQNILTLFASGIQTRS</sequence>
<proteinExistence type="predicted"/>
<feature type="compositionally biased region" description="Basic and acidic residues" evidence="1">
    <location>
        <begin position="61"/>
        <end position="83"/>
    </location>
</feature>
<accession>A0ABS8SQ02</accession>
<name>A0ABS8SQ02_DATST</name>
<evidence type="ECO:0000256" key="1">
    <source>
        <dbReference type="SAM" id="MobiDB-lite"/>
    </source>
</evidence>
<evidence type="ECO:0000313" key="2">
    <source>
        <dbReference type="EMBL" id="MCD7460992.1"/>
    </source>
</evidence>
<reference evidence="2 3" key="1">
    <citation type="journal article" date="2021" name="BMC Genomics">
        <title>Datura genome reveals duplications of psychoactive alkaloid biosynthetic genes and high mutation rate following tissue culture.</title>
        <authorList>
            <person name="Rajewski A."/>
            <person name="Carter-House D."/>
            <person name="Stajich J."/>
            <person name="Litt A."/>
        </authorList>
    </citation>
    <scope>NUCLEOTIDE SEQUENCE [LARGE SCALE GENOMIC DNA]</scope>
    <source>
        <strain evidence="2">AR-01</strain>
    </source>
</reference>
<protein>
    <submittedName>
        <fullName evidence="2">Uncharacterized protein</fullName>
    </submittedName>
</protein>
<feature type="region of interest" description="Disordered" evidence="1">
    <location>
        <begin position="88"/>
        <end position="107"/>
    </location>
</feature>
<keyword evidence="3" id="KW-1185">Reference proteome</keyword>
<gene>
    <name evidence="2" type="ORF">HAX54_044961</name>
</gene>
<feature type="region of interest" description="Disordered" evidence="1">
    <location>
        <begin position="33"/>
        <end position="83"/>
    </location>
</feature>
<organism evidence="2 3">
    <name type="scientific">Datura stramonium</name>
    <name type="common">Jimsonweed</name>
    <name type="synonym">Common thornapple</name>
    <dbReference type="NCBI Taxonomy" id="4076"/>
    <lineage>
        <taxon>Eukaryota</taxon>
        <taxon>Viridiplantae</taxon>
        <taxon>Streptophyta</taxon>
        <taxon>Embryophyta</taxon>
        <taxon>Tracheophyta</taxon>
        <taxon>Spermatophyta</taxon>
        <taxon>Magnoliopsida</taxon>
        <taxon>eudicotyledons</taxon>
        <taxon>Gunneridae</taxon>
        <taxon>Pentapetalae</taxon>
        <taxon>asterids</taxon>
        <taxon>lamiids</taxon>
        <taxon>Solanales</taxon>
        <taxon>Solanaceae</taxon>
        <taxon>Solanoideae</taxon>
        <taxon>Datureae</taxon>
        <taxon>Datura</taxon>
    </lineage>
</organism>
<evidence type="ECO:0000313" key="3">
    <source>
        <dbReference type="Proteomes" id="UP000823775"/>
    </source>
</evidence>
<dbReference type="EMBL" id="JACEIK010000692">
    <property type="protein sequence ID" value="MCD7460992.1"/>
    <property type="molecule type" value="Genomic_DNA"/>
</dbReference>
<comment type="caution">
    <text evidence="2">The sequence shown here is derived from an EMBL/GenBank/DDBJ whole genome shotgun (WGS) entry which is preliminary data.</text>
</comment>